<name>A0ABT3UWW4_9ACTN</name>
<reference evidence="2" key="1">
    <citation type="journal article" date="2022" name="bioRxiv">
        <title>Discovery and biosynthetic assessment of Streptomyces ortus sp nov. isolated from a deep-sea sponge.</title>
        <authorList>
            <person name="Williams S.E."/>
        </authorList>
    </citation>
    <scope>NUCLEOTIDE SEQUENCE</scope>
    <source>
        <strain evidence="2">A15ISP2-DRY2</strain>
    </source>
</reference>
<gene>
    <name evidence="2" type="ORF">K3769_04460</name>
</gene>
<accession>A0ABT3UWW4</accession>
<dbReference type="EMBL" id="JAIFZO010000002">
    <property type="protein sequence ID" value="MCX4232044.1"/>
    <property type="molecule type" value="Genomic_DNA"/>
</dbReference>
<keyword evidence="3" id="KW-1185">Reference proteome</keyword>
<dbReference type="RefSeq" id="WP_267025147.1">
    <property type="nucleotide sequence ID" value="NZ_JAIFZO010000002.1"/>
</dbReference>
<proteinExistence type="predicted"/>
<evidence type="ECO:0000256" key="1">
    <source>
        <dbReference type="SAM" id="MobiDB-lite"/>
    </source>
</evidence>
<evidence type="ECO:0000313" key="2">
    <source>
        <dbReference type="EMBL" id="MCX4232044.1"/>
    </source>
</evidence>
<feature type="region of interest" description="Disordered" evidence="1">
    <location>
        <begin position="148"/>
        <end position="167"/>
    </location>
</feature>
<dbReference type="Proteomes" id="UP001165590">
    <property type="component" value="Unassembled WGS sequence"/>
</dbReference>
<protein>
    <submittedName>
        <fullName evidence="2">Uncharacterized protein</fullName>
    </submittedName>
</protein>
<evidence type="ECO:0000313" key="3">
    <source>
        <dbReference type="Proteomes" id="UP001165590"/>
    </source>
</evidence>
<feature type="region of interest" description="Disordered" evidence="1">
    <location>
        <begin position="1"/>
        <end position="29"/>
    </location>
</feature>
<feature type="region of interest" description="Disordered" evidence="1">
    <location>
        <begin position="177"/>
        <end position="204"/>
    </location>
</feature>
<feature type="compositionally biased region" description="Low complexity" evidence="1">
    <location>
        <begin position="177"/>
        <end position="192"/>
    </location>
</feature>
<organism evidence="2 3">
    <name type="scientific">Streptomyces ortus</name>
    <dbReference type="NCBI Taxonomy" id="2867268"/>
    <lineage>
        <taxon>Bacteria</taxon>
        <taxon>Bacillati</taxon>
        <taxon>Actinomycetota</taxon>
        <taxon>Actinomycetes</taxon>
        <taxon>Kitasatosporales</taxon>
        <taxon>Streptomycetaceae</taxon>
        <taxon>Streptomyces</taxon>
    </lineage>
</organism>
<feature type="compositionally biased region" description="Basic and acidic residues" evidence="1">
    <location>
        <begin position="148"/>
        <end position="157"/>
    </location>
</feature>
<comment type="caution">
    <text evidence="2">The sequence shown here is derived from an EMBL/GenBank/DDBJ whole genome shotgun (WGS) entry which is preliminary data.</text>
</comment>
<sequence length="204" mass="22054">MPPAKRKPARRTTAPKRRRTSARKHPARRVKIPRGGPIHARIGARMVLFAVSHLDTHGDTVRSRKDAAILRRTHKGCPTCKGNGQIFTKGKDGSFTGSKPCPAKPTQQKVSKWAVYKASRFGADKRTGLVGWTCPCGKKEKPRFRDAREATKALRAHEKQKHGGKSVGGAWYAQQTAAAALAPSQPTPAPKAGARKASAKAAMP</sequence>